<dbReference type="GO" id="GO:0046872">
    <property type="term" value="F:metal ion binding"/>
    <property type="evidence" value="ECO:0007669"/>
    <property type="project" value="UniProtKB-UniRule"/>
</dbReference>
<keyword evidence="2 8" id="KW-0547">Nucleotide-binding</keyword>
<dbReference type="Pfam" id="PF01513">
    <property type="entry name" value="NAD_kinase"/>
    <property type="match status" value="1"/>
</dbReference>
<dbReference type="GO" id="GO:0051287">
    <property type="term" value="F:NAD binding"/>
    <property type="evidence" value="ECO:0007669"/>
    <property type="project" value="UniProtKB-ARBA"/>
</dbReference>
<evidence type="ECO:0000256" key="4">
    <source>
        <dbReference type="ARBA" id="ARBA00022840"/>
    </source>
</evidence>
<comment type="catalytic activity">
    <reaction evidence="7 8">
        <text>NAD(+) + ATP = ADP + NADP(+) + H(+)</text>
        <dbReference type="Rhea" id="RHEA:18629"/>
        <dbReference type="ChEBI" id="CHEBI:15378"/>
        <dbReference type="ChEBI" id="CHEBI:30616"/>
        <dbReference type="ChEBI" id="CHEBI:57540"/>
        <dbReference type="ChEBI" id="CHEBI:58349"/>
        <dbReference type="ChEBI" id="CHEBI:456216"/>
        <dbReference type="EC" id="2.7.1.23"/>
    </reaction>
</comment>
<dbReference type="InterPro" id="IPR002504">
    <property type="entry name" value="NADK"/>
</dbReference>
<dbReference type="GO" id="GO:0005524">
    <property type="term" value="F:ATP binding"/>
    <property type="evidence" value="ECO:0007669"/>
    <property type="project" value="UniProtKB-KW"/>
</dbReference>
<comment type="caution">
    <text evidence="9">The sequence shown here is derived from an EMBL/GenBank/DDBJ whole genome shotgun (WGS) entry which is preliminary data.</text>
</comment>
<feature type="binding site" evidence="8">
    <location>
        <position position="222"/>
    </location>
    <ligand>
        <name>NAD(+)</name>
        <dbReference type="ChEBI" id="CHEBI:57540"/>
    </ligand>
</feature>
<keyword evidence="5 8" id="KW-0521">NADP</keyword>
<evidence type="ECO:0000256" key="8">
    <source>
        <dbReference type="HAMAP-Rule" id="MF_00361"/>
    </source>
</evidence>
<dbReference type="AlphaFoldDB" id="A0A538SLD3"/>
<proteinExistence type="inferred from homology"/>
<dbReference type="Pfam" id="PF20143">
    <property type="entry name" value="NAD_kinase_C"/>
    <property type="match status" value="1"/>
</dbReference>
<keyword evidence="8" id="KW-0963">Cytoplasm</keyword>
<evidence type="ECO:0000256" key="6">
    <source>
        <dbReference type="ARBA" id="ARBA00023027"/>
    </source>
</evidence>
<reference evidence="9 10" key="1">
    <citation type="journal article" date="2019" name="Nat. Microbiol.">
        <title>Mediterranean grassland soil C-N compound turnover is dependent on rainfall and depth, and is mediated by genomically divergent microorganisms.</title>
        <authorList>
            <person name="Diamond S."/>
            <person name="Andeer P.F."/>
            <person name="Li Z."/>
            <person name="Crits-Christoph A."/>
            <person name="Burstein D."/>
            <person name="Anantharaman K."/>
            <person name="Lane K.R."/>
            <person name="Thomas B.C."/>
            <person name="Pan C."/>
            <person name="Northen T.R."/>
            <person name="Banfield J.F."/>
        </authorList>
    </citation>
    <scope>NUCLEOTIDE SEQUENCE [LARGE SCALE GENOMIC DNA]</scope>
    <source>
        <strain evidence="9">WS_4</strain>
    </source>
</reference>
<evidence type="ECO:0000256" key="2">
    <source>
        <dbReference type="ARBA" id="ARBA00022741"/>
    </source>
</evidence>
<feature type="binding site" evidence="8">
    <location>
        <position position="294"/>
    </location>
    <ligand>
        <name>NAD(+)</name>
        <dbReference type="ChEBI" id="CHEBI:57540"/>
    </ligand>
</feature>
<evidence type="ECO:0000313" key="10">
    <source>
        <dbReference type="Proteomes" id="UP000319829"/>
    </source>
</evidence>
<comment type="similarity">
    <text evidence="8">Belongs to the NAD kinase family.</text>
</comment>
<dbReference type="InterPro" id="IPR017438">
    <property type="entry name" value="ATP-NAD_kinase_N"/>
</dbReference>
<feature type="binding site" evidence="8">
    <location>
        <position position="224"/>
    </location>
    <ligand>
        <name>NAD(+)</name>
        <dbReference type="ChEBI" id="CHEBI:57540"/>
    </ligand>
</feature>
<dbReference type="InterPro" id="IPR017437">
    <property type="entry name" value="ATP-NAD_kinase_PpnK-typ_C"/>
</dbReference>
<feature type="binding site" evidence="8">
    <location>
        <begin position="194"/>
        <end position="195"/>
    </location>
    <ligand>
        <name>NAD(+)</name>
        <dbReference type="ChEBI" id="CHEBI:57540"/>
    </ligand>
</feature>
<dbReference type="InterPro" id="IPR016064">
    <property type="entry name" value="NAD/diacylglycerol_kinase_sf"/>
</dbReference>
<keyword evidence="6 8" id="KW-0520">NAD</keyword>
<dbReference type="FunFam" id="2.60.200.30:FF:000009">
    <property type="entry name" value="Poly(P)/ATP NAD kinase"/>
    <property type="match status" value="1"/>
</dbReference>
<evidence type="ECO:0000256" key="5">
    <source>
        <dbReference type="ARBA" id="ARBA00022857"/>
    </source>
</evidence>
<feature type="binding site" evidence="8">
    <location>
        <begin position="235"/>
        <end position="240"/>
    </location>
    <ligand>
        <name>NAD(+)</name>
        <dbReference type="ChEBI" id="CHEBI:57540"/>
    </ligand>
</feature>
<keyword evidence="1 8" id="KW-0808">Transferase</keyword>
<keyword evidence="4 8" id="KW-0067">ATP-binding</keyword>
<feature type="binding site" evidence="8">
    <location>
        <begin position="120"/>
        <end position="121"/>
    </location>
    <ligand>
        <name>NAD(+)</name>
        <dbReference type="ChEBI" id="CHEBI:57540"/>
    </ligand>
</feature>
<organism evidence="9 10">
    <name type="scientific">Eiseniibacteriota bacterium</name>
    <dbReference type="NCBI Taxonomy" id="2212470"/>
    <lineage>
        <taxon>Bacteria</taxon>
        <taxon>Candidatus Eiseniibacteriota</taxon>
    </lineage>
</organism>
<comment type="cofactor">
    <cofactor evidence="8">
        <name>a divalent metal cation</name>
        <dbReference type="ChEBI" id="CHEBI:60240"/>
    </cofactor>
</comment>
<dbReference type="GO" id="GO:0019674">
    <property type="term" value="P:NAD+ metabolic process"/>
    <property type="evidence" value="ECO:0007669"/>
    <property type="project" value="InterPro"/>
</dbReference>
<dbReference type="GO" id="GO:0006741">
    <property type="term" value="P:NADP+ biosynthetic process"/>
    <property type="evidence" value="ECO:0007669"/>
    <property type="project" value="UniProtKB-UniRule"/>
</dbReference>
<feature type="active site" description="Proton acceptor" evidence="8">
    <location>
        <position position="120"/>
    </location>
</feature>
<dbReference type="SUPFAM" id="SSF111331">
    <property type="entry name" value="NAD kinase/diacylglycerol kinase-like"/>
    <property type="match status" value="1"/>
</dbReference>
<gene>
    <name evidence="8" type="primary">nadK</name>
    <name evidence="9" type="ORF">E6K74_12620</name>
</gene>
<evidence type="ECO:0000256" key="7">
    <source>
        <dbReference type="ARBA" id="ARBA00047925"/>
    </source>
</evidence>
<comment type="caution">
    <text evidence="8">Lacks conserved residue(s) required for the propagation of feature annotation.</text>
</comment>
<comment type="function">
    <text evidence="8">Involved in the regulation of the intracellular balance of NAD and NADP, and is a key enzyme in the biosynthesis of NADP. Catalyzes specifically the phosphorylation on 2'-hydroxyl of the adenosine moiety of NAD to yield NADP.</text>
</comment>
<evidence type="ECO:0000256" key="3">
    <source>
        <dbReference type="ARBA" id="ARBA00022777"/>
    </source>
</evidence>
<protein>
    <recommendedName>
        <fullName evidence="8">NAD kinase</fullName>
        <ecNumber evidence="8">2.7.1.23</ecNumber>
    </recommendedName>
    <alternativeName>
        <fullName evidence="8">ATP-dependent NAD kinase</fullName>
    </alternativeName>
</protein>
<dbReference type="Gene3D" id="3.40.50.10330">
    <property type="entry name" value="Probable inorganic polyphosphate/atp-NAD kinase, domain 1"/>
    <property type="match status" value="1"/>
</dbReference>
<feature type="binding site" evidence="8">
    <location>
        <position position="205"/>
    </location>
    <ligand>
        <name>NAD(+)</name>
        <dbReference type="ChEBI" id="CHEBI:57540"/>
    </ligand>
</feature>
<dbReference type="Gene3D" id="2.60.200.30">
    <property type="entry name" value="Probable inorganic polyphosphate/atp-NAD kinase, domain 2"/>
    <property type="match status" value="1"/>
</dbReference>
<dbReference type="Proteomes" id="UP000319829">
    <property type="component" value="Unassembled WGS sequence"/>
</dbReference>
<sequence length="337" mass="36591">MERRQFLRLFPARHRRESRVLSPLPQWRSPGGPAVSGAAHGGGHFPVKSLPDFDPVGVVAKPGAAGAKPVLRQLFGILRRHGIRTLCDPQTSKLLGERGKARTLPALTQTVKLLIVLGGDGTLLGVARAMSERTVPVLGVNLGKLGFLTETTLEEVDSVLSHVLEGTFEMEERMMLKVQVLRGRKAIASSRLLNEVVINKSALARILELDVRIDGQFVAIYHADGLIVATPTGSTAYSLSAGGPIVLPAMKAFCITPICPHALTNRPLVVPDTVTIQVTLESDSQDVYCTLDGQMGLPLKAGDRLRVRKSNVGLPLIVPHPRNYFDVLRKKLRWGAR</sequence>
<dbReference type="EC" id="2.7.1.23" evidence="8"/>
<comment type="subcellular location">
    <subcellularLocation>
        <location evidence="8">Cytoplasm</location>
    </subcellularLocation>
</comment>
<name>A0A538SLD3_UNCEI</name>
<accession>A0A538SLD3</accession>
<evidence type="ECO:0000256" key="1">
    <source>
        <dbReference type="ARBA" id="ARBA00022679"/>
    </source>
</evidence>
<evidence type="ECO:0000313" key="9">
    <source>
        <dbReference type="EMBL" id="TMQ52177.1"/>
    </source>
</evidence>
<dbReference type="EMBL" id="VBOU01000111">
    <property type="protein sequence ID" value="TMQ52177.1"/>
    <property type="molecule type" value="Genomic_DNA"/>
</dbReference>
<dbReference type="GO" id="GO:0005737">
    <property type="term" value="C:cytoplasm"/>
    <property type="evidence" value="ECO:0007669"/>
    <property type="project" value="UniProtKB-SubCell"/>
</dbReference>
<dbReference type="GO" id="GO:0003951">
    <property type="term" value="F:NAD+ kinase activity"/>
    <property type="evidence" value="ECO:0007669"/>
    <property type="project" value="UniProtKB-UniRule"/>
</dbReference>
<dbReference type="PANTHER" id="PTHR20275:SF0">
    <property type="entry name" value="NAD KINASE"/>
    <property type="match status" value="1"/>
</dbReference>
<dbReference type="HAMAP" id="MF_00361">
    <property type="entry name" value="NAD_kinase"/>
    <property type="match status" value="1"/>
</dbReference>
<dbReference type="PANTHER" id="PTHR20275">
    <property type="entry name" value="NAD KINASE"/>
    <property type="match status" value="1"/>
</dbReference>
<keyword evidence="3 8" id="KW-0418">Kinase</keyword>